<dbReference type="SUPFAM" id="SSF81383">
    <property type="entry name" value="F-box domain"/>
    <property type="match status" value="1"/>
</dbReference>
<feature type="domain" description="F-box" evidence="1">
    <location>
        <begin position="1"/>
        <end position="47"/>
    </location>
</feature>
<dbReference type="Proteomes" id="UP001151760">
    <property type="component" value="Unassembled WGS sequence"/>
</dbReference>
<dbReference type="Pfam" id="PF00646">
    <property type="entry name" value="F-box"/>
    <property type="match status" value="1"/>
</dbReference>
<dbReference type="Gene3D" id="1.20.1280.50">
    <property type="match status" value="1"/>
</dbReference>
<evidence type="ECO:0000259" key="1">
    <source>
        <dbReference type="PROSITE" id="PS50181"/>
    </source>
</evidence>
<protein>
    <submittedName>
        <fullName evidence="2">F-box domain-containing protein</fullName>
    </submittedName>
</protein>
<dbReference type="InterPro" id="IPR050796">
    <property type="entry name" value="SCF_F-box_component"/>
</dbReference>
<dbReference type="Pfam" id="PF08268">
    <property type="entry name" value="FBA_3"/>
    <property type="match status" value="1"/>
</dbReference>
<dbReference type="InterPro" id="IPR001810">
    <property type="entry name" value="F-box_dom"/>
</dbReference>
<comment type="caution">
    <text evidence="2">The sequence shown here is derived from an EMBL/GenBank/DDBJ whole genome shotgun (WGS) entry which is preliminary data.</text>
</comment>
<reference evidence="2" key="2">
    <citation type="submission" date="2022-01" db="EMBL/GenBank/DDBJ databases">
        <authorList>
            <person name="Yamashiro T."/>
            <person name="Shiraishi A."/>
            <person name="Satake H."/>
            <person name="Nakayama K."/>
        </authorList>
    </citation>
    <scope>NUCLEOTIDE SEQUENCE</scope>
</reference>
<reference evidence="2" key="1">
    <citation type="journal article" date="2022" name="Int. J. Mol. Sci.">
        <title>Draft Genome of Tanacetum Coccineum: Genomic Comparison of Closely Related Tanacetum-Family Plants.</title>
        <authorList>
            <person name="Yamashiro T."/>
            <person name="Shiraishi A."/>
            <person name="Nakayama K."/>
            <person name="Satake H."/>
        </authorList>
    </citation>
    <scope>NUCLEOTIDE SEQUENCE</scope>
</reference>
<evidence type="ECO:0000313" key="3">
    <source>
        <dbReference type="Proteomes" id="UP001151760"/>
    </source>
</evidence>
<dbReference type="InterPro" id="IPR017451">
    <property type="entry name" value="F-box-assoc_interact_dom"/>
</dbReference>
<dbReference type="InterPro" id="IPR013187">
    <property type="entry name" value="F-box-assoc_dom_typ3"/>
</dbReference>
<name>A0ABQ5HPD6_9ASTR</name>
<dbReference type="SMART" id="SM00256">
    <property type="entry name" value="FBOX"/>
    <property type="match status" value="1"/>
</dbReference>
<evidence type="ECO:0000313" key="2">
    <source>
        <dbReference type="EMBL" id="GJT89197.1"/>
    </source>
</evidence>
<gene>
    <name evidence="2" type="ORF">Tco_1070914</name>
</gene>
<proteinExistence type="predicted"/>
<dbReference type="PANTHER" id="PTHR31672:SF10">
    <property type="entry name" value="F-BOX DOMAIN-CONTAINING PROTEIN"/>
    <property type="match status" value="1"/>
</dbReference>
<dbReference type="PANTHER" id="PTHR31672">
    <property type="entry name" value="BNACNNG10540D PROTEIN"/>
    <property type="match status" value="1"/>
</dbReference>
<dbReference type="EMBL" id="BQNB010019799">
    <property type="protein sequence ID" value="GJT89197.1"/>
    <property type="molecule type" value="Genomic_DNA"/>
</dbReference>
<dbReference type="InterPro" id="IPR036047">
    <property type="entry name" value="F-box-like_dom_sf"/>
</dbReference>
<dbReference type="NCBIfam" id="TIGR01640">
    <property type="entry name" value="F_box_assoc_1"/>
    <property type="match status" value="1"/>
</dbReference>
<keyword evidence="3" id="KW-1185">Reference proteome</keyword>
<sequence>MANYYMPSDILVEIMKRLPVKSLMRSKSVSKQWKSIIDSSKLIFNNQVINHAKPQHGLLVGNFVKEDGCNKLHGYVVDDDDGIFPQHKFSLTLPVDRPILIGLSQGLLCFYSQHANPNGFGSIKTAVIWNPAINKTVAIDVPDVLDALPYNYITVFGFGVCPHTSDPKLVKIICSHKMSKKFKFFPERVEVFRLSSGYWRSPHSNQPRKSISFTHNQVVIDDFIYWLASDLINDSHMIVSFDTIIEDFTEVYLPDGLTRGDILISKLRESLVVLENSYGSNVRVWMMQNGDPKSFAPIFTINTPNVSIRDVSISLRLLLRNHYFCLIKQTVILILTPFEIKVNGNIAKVWTRLSEEARHIYADCSAITYRFMLLLRLTSIMFLTFLKMMLTLFL</sequence>
<accession>A0ABQ5HPD6</accession>
<dbReference type="PROSITE" id="PS50181">
    <property type="entry name" value="FBOX"/>
    <property type="match status" value="1"/>
</dbReference>
<organism evidence="2 3">
    <name type="scientific">Tanacetum coccineum</name>
    <dbReference type="NCBI Taxonomy" id="301880"/>
    <lineage>
        <taxon>Eukaryota</taxon>
        <taxon>Viridiplantae</taxon>
        <taxon>Streptophyta</taxon>
        <taxon>Embryophyta</taxon>
        <taxon>Tracheophyta</taxon>
        <taxon>Spermatophyta</taxon>
        <taxon>Magnoliopsida</taxon>
        <taxon>eudicotyledons</taxon>
        <taxon>Gunneridae</taxon>
        <taxon>Pentapetalae</taxon>
        <taxon>asterids</taxon>
        <taxon>campanulids</taxon>
        <taxon>Asterales</taxon>
        <taxon>Asteraceae</taxon>
        <taxon>Asteroideae</taxon>
        <taxon>Anthemideae</taxon>
        <taxon>Anthemidinae</taxon>
        <taxon>Tanacetum</taxon>
    </lineage>
</organism>